<accession>A0ABW0FI61</accession>
<dbReference type="PROSITE" id="PS51257">
    <property type="entry name" value="PROKAR_LIPOPROTEIN"/>
    <property type="match status" value="1"/>
</dbReference>
<evidence type="ECO:0000256" key="1">
    <source>
        <dbReference type="SAM" id="MobiDB-lite"/>
    </source>
</evidence>
<sequence>MRTTRLVPIAAAVLLMAGCADEPQATFETPPPSEAETSAAEEPAEEEATDEEATEQSWDVAPSEEAPLVPGDEGPAAAEEGDAEAAGEAGADAITAFFDTKDAEEWWPQFSTHLTPAAQEVWQYTDPGRVPSGKVEGIVELGAVSATDAEVTVPSSIGDFHLVLVRETGDDPWKVSAIEPPEEAQEG</sequence>
<dbReference type="RefSeq" id="WP_343926341.1">
    <property type="nucleotide sequence ID" value="NZ_BAAAIR010000087.1"/>
</dbReference>
<organism evidence="3 4">
    <name type="scientific">Brachybacterium tyrofermentans</name>
    <dbReference type="NCBI Taxonomy" id="47848"/>
    <lineage>
        <taxon>Bacteria</taxon>
        <taxon>Bacillati</taxon>
        <taxon>Actinomycetota</taxon>
        <taxon>Actinomycetes</taxon>
        <taxon>Micrococcales</taxon>
        <taxon>Dermabacteraceae</taxon>
        <taxon>Brachybacterium</taxon>
    </lineage>
</organism>
<evidence type="ECO:0000256" key="2">
    <source>
        <dbReference type="SAM" id="SignalP"/>
    </source>
</evidence>
<feature type="chain" id="PRO_5045967360" description="DUF4878 domain-containing protein" evidence="2">
    <location>
        <begin position="21"/>
        <end position="187"/>
    </location>
</feature>
<comment type="caution">
    <text evidence="3">The sequence shown here is derived from an EMBL/GenBank/DDBJ whole genome shotgun (WGS) entry which is preliminary data.</text>
</comment>
<dbReference type="Proteomes" id="UP001595937">
    <property type="component" value="Unassembled WGS sequence"/>
</dbReference>
<protein>
    <recommendedName>
        <fullName evidence="5">DUF4878 domain-containing protein</fullName>
    </recommendedName>
</protein>
<feature type="compositionally biased region" description="Acidic residues" evidence="1">
    <location>
        <begin position="42"/>
        <end position="54"/>
    </location>
</feature>
<gene>
    <name evidence="3" type="ORF">ACFPK8_12820</name>
</gene>
<keyword evidence="4" id="KW-1185">Reference proteome</keyword>
<feature type="region of interest" description="Disordered" evidence="1">
    <location>
        <begin position="22"/>
        <end position="94"/>
    </location>
</feature>
<dbReference type="EMBL" id="JBHSLN010000056">
    <property type="protein sequence ID" value="MFC5298396.1"/>
    <property type="molecule type" value="Genomic_DNA"/>
</dbReference>
<evidence type="ECO:0008006" key="5">
    <source>
        <dbReference type="Google" id="ProtNLM"/>
    </source>
</evidence>
<evidence type="ECO:0000313" key="3">
    <source>
        <dbReference type="EMBL" id="MFC5298396.1"/>
    </source>
</evidence>
<feature type="signal peptide" evidence="2">
    <location>
        <begin position="1"/>
        <end position="20"/>
    </location>
</feature>
<reference evidence="4" key="1">
    <citation type="journal article" date="2019" name="Int. J. Syst. Evol. Microbiol.">
        <title>The Global Catalogue of Microorganisms (GCM) 10K type strain sequencing project: providing services to taxonomists for standard genome sequencing and annotation.</title>
        <authorList>
            <consortium name="The Broad Institute Genomics Platform"/>
            <consortium name="The Broad Institute Genome Sequencing Center for Infectious Disease"/>
            <person name="Wu L."/>
            <person name="Ma J."/>
        </authorList>
    </citation>
    <scope>NUCLEOTIDE SEQUENCE [LARGE SCALE GENOMIC DNA]</scope>
    <source>
        <strain evidence="4">CGMCC 1.16455</strain>
    </source>
</reference>
<name>A0ABW0FI61_9MICO</name>
<keyword evidence="2" id="KW-0732">Signal</keyword>
<dbReference type="GeneID" id="303299152"/>
<evidence type="ECO:0000313" key="4">
    <source>
        <dbReference type="Proteomes" id="UP001595937"/>
    </source>
</evidence>
<proteinExistence type="predicted"/>